<dbReference type="EMBL" id="CP029525">
    <property type="protein sequence ID" value="AYU79864.1"/>
    <property type="molecule type" value="Genomic_DNA"/>
</dbReference>
<reference evidence="4" key="4">
    <citation type="submission" date="2019-02" db="EMBL/GenBank/DDBJ databases">
        <title>FDA dAtabase for Regulatory Grade micrObial Sequences (FDA-ARGOS): Supporting development and validation of Infectious Disease Dx tests.</title>
        <authorList>
            <person name="Duncan R."/>
            <person name="Fisher C."/>
            <person name="Tallon L.J."/>
            <person name="Sadzewicz L."/>
            <person name="Sengamalay N."/>
            <person name="Ott S."/>
            <person name="Godinez A."/>
            <person name="Nagaraj S."/>
            <person name="Nadendla S."/>
            <person name="Sichtig H."/>
        </authorList>
    </citation>
    <scope>NUCLEOTIDE SEQUENCE</scope>
    <source>
        <strain evidence="5">FDAARGOS_360</strain>
        <strain evidence="4">FDAARGOS_361</strain>
    </source>
</reference>
<dbReference type="Proteomes" id="UP000274082">
    <property type="component" value="Chromosome 26"/>
</dbReference>
<dbReference type="EMBL" id="RHLC01000017">
    <property type="protein sequence ID" value="TPP41284.1"/>
    <property type="molecule type" value="Genomic_DNA"/>
</dbReference>
<evidence type="ECO:0000313" key="3">
    <source>
        <dbReference type="EMBL" id="CAC5431098.1"/>
    </source>
</evidence>
<proteinExistence type="predicted"/>
<dbReference type="Proteomes" id="UP000318821">
    <property type="component" value="Unassembled WGS sequence"/>
</dbReference>
<sequence length="151" mass="17131">MSSIAAKQVHRQQLLQPRLALPAGRTVSLEEGRRLAKFAHDEEDRLQSEATRLLEVKEASPVVLEENVSRRILLLRQKQNSKANVKAAVAYANRLHRKSAVQAEDVTKMREAASRVLRPSSSIGSASLKQRRQRAEQTKKQRQPKQGKKRH</sequence>
<keyword evidence="6" id="KW-1185">Reference proteome</keyword>
<dbReference type="EMBL" id="RHLD01000018">
    <property type="protein sequence ID" value="TPP52130.1"/>
    <property type="molecule type" value="Genomic_DNA"/>
</dbReference>
<feature type="compositionally biased region" description="Basic residues" evidence="1">
    <location>
        <begin position="140"/>
        <end position="151"/>
    </location>
</feature>
<feature type="compositionally biased region" description="Polar residues" evidence="1">
    <location>
        <begin position="119"/>
        <end position="128"/>
    </location>
</feature>
<dbReference type="Proteomes" id="UP000601710">
    <property type="component" value="Chromosome 26"/>
</dbReference>
<evidence type="ECO:0000313" key="6">
    <source>
        <dbReference type="Proteomes" id="UP000274082"/>
    </source>
</evidence>
<gene>
    <name evidence="5" type="ORF">CGC20_5735</name>
    <name evidence="4" type="ORF">CGC21_32575</name>
    <name evidence="2" type="ORF">LdCL_260032000</name>
    <name evidence="3" type="ORF">LDHU3_26.3380</name>
</gene>
<evidence type="ECO:0000313" key="2">
    <source>
        <dbReference type="EMBL" id="AYU79864.1"/>
    </source>
</evidence>
<dbReference type="VEuPathDB" id="TriTrypDB:LdCL_260032000"/>
<feature type="region of interest" description="Disordered" evidence="1">
    <location>
        <begin position="112"/>
        <end position="151"/>
    </location>
</feature>
<accession>A0A3S7X093</accession>
<evidence type="ECO:0000313" key="5">
    <source>
        <dbReference type="EMBL" id="TPP52130.1"/>
    </source>
</evidence>
<evidence type="ECO:0000313" key="8">
    <source>
        <dbReference type="Proteomes" id="UP000318821"/>
    </source>
</evidence>
<dbReference type="Proteomes" id="UP000318447">
    <property type="component" value="Unassembled WGS sequence"/>
</dbReference>
<organism evidence="2 6">
    <name type="scientific">Leishmania donovani</name>
    <dbReference type="NCBI Taxonomy" id="5661"/>
    <lineage>
        <taxon>Eukaryota</taxon>
        <taxon>Discoba</taxon>
        <taxon>Euglenozoa</taxon>
        <taxon>Kinetoplastea</taxon>
        <taxon>Metakinetoplastina</taxon>
        <taxon>Trypanosomatida</taxon>
        <taxon>Trypanosomatidae</taxon>
        <taxon>Leishmaniinae</taxon>
        <taxon>Leishmania</taxon>
    </lineage>
</organism>
<dbReference type="OrthoDB" id="250921at2759"/>
<evidence type="ECO:0000256" key="1">
    <source>
        <dbReference type="SAM" id="MobiDB-lite"/>
    </source>
</evidence>
<evidence type="ECO:0000313" key="4">
    <source>
        <dbReference type="EMBL" id="TPP41284.1"/>
    </source>
</evidence>
<protein>
    <submittedName>
        <fullName evidence="3">Hypothetical_protein_conserved</fullName>
    </submittedName>
</protein>
<dbReference type="AlphaFoldDB" id="A0A3S7X093"/>
<reference evidence="7" key="3">
    <citation type="submission" date="2019-02" db="EMBL/GenBank/DDBJ databases">
        <title>FDA dAtabase for Regulatory Grade micrObial Sequences (FDA-ARGOS): Supporting development and validation of Infectious Disease Dx tests.</title>
        <authorList>
            <person name="Duncan R."/>
            <person name="Fisher C."/>
            <person name="Tallon L."/>
            <person name="Sadzewicz L."/>
            <person name="Sengamalay N."/>
            <person name="Ott S."/>
            <person name="Godinez A."/>
            <person name="Nagaraj S."/>
            <person name="Vavikolanu K."/>
            <person name="Nadendla S."/>
            <person name="Aluvathingal J."/>
            <person name="Sichtig H."/>
        </authorList>
    </citation>
    <scope>NUCLEOTIDE SEQUENCE [LARGE SCALE GENOMIC DNA]</scope>
    <source>
        <strain evidence="7">FDAARGOS_361</strain>
    </source>
</reference>
<name>A0A3S7X093_LEIDO</name>
<evidence type="ECO:0000313" key="7">
    <source>
        <dbReference type="Proteomes" id="UP000318447"/>
    </source>
</evidence>
<reference evidence="8" key="2">
    <citation type="submission" date="2019-02" db="EMBL/GenBank/DDBJ databases">
        <title>FDA dAtabase for Regulatory Grade micrObial Sequences (FDA-ARGOS): Supporting development and validation of Infectious Disease Dx tests.</title>
        <authorList>
            <person name="Duncan R."/>
            <person name="Fisher C."/>
            <person name="Tallon L."/>
            <person name="Sadzewicz L."/>
            <person name="Sengamalay N."/>
            <person name="Ott S."/>
            <person name="Godinez A."/>
            <person name="Nagaraj S."/>
            <person name="Vavikolanu K."/>
            <person name="Vyas G."/>
            <person name="Nadendla S."/>
            <person name="Aluvathingal J."/>
            <person name="Sichtig H."/>
        </authorList>
    </citation>
    <scope>NUCLEOTIDE SEQUENCE [LARGE SCALE GENOMIC DNA]</scope>
    <source>
        <strain evidence="8">FDAARGOS_360</strain>
    </source>
</reference>
<reference evidence="3" key="5">
    <citation type="submission" date="2020-06" db="EMBL/GenBank/DDBJ databases">
        <authorList>
            <person name="Camacho E."/>
            <person name="Gonzalez-de la Fuente S."/>
            <person name="Rastrojo A."/>
            <person name="Peiro-Pastor R."/>
            <person name="Solana JC."/>
            <person name="Tabera L."/>
            <person name="Gamarro F."/>
            <person name="Carrasco-Ramiro F."/>
            <person name="Requena JM."/>
            <person name="Aguado B."/>
        </authorList>
    </citation>
    <scope>NUCLEOTIDE SEQUENCE</scope>
</reference>
<reference evidence="2 6" key="1">
    <citation type="journal article" date="2018" name="Sci. Rep.">
        <title>A complete Leishmania donovani reference genome identifies novel genetic variations associated with virulence.</title>
        <authorList>
            <person name="Lypaczewski P."/>
            <person name="Hoshizaki J."/>
            <person name="Zhang W.-W."/>
            <person name="McCall L.-I."/>
            <person name="Torcivia-Rodriguez J."/>
            <person name="Simonyan V."/>
            <person name="Kaur A."/>
            <person name="Dewar K."/>
            <person name="Matlashewski G."/>
        </authorList>
    </citation>
    <scope>NUCLEOTIDE SEQUENCE [LARGE SCALE GENOMIC DNA]</scope>
    <source>
        <strain evidence="2 6">LdCL</strain>
    </source>
</reference>
<dbReference type="VEuPathDB" id="TriTrypDB:LDHU3_26.3380"/>
<dbReference type="EMBL" id="LR812646">
    <property type="protein sequence ID" value="CAC5431098.1"/>
    <property type="molecule type" value="Genomic_DNA"/>
</dbReference>